<keyword evidence="1" id="KW-0732">Signal</keyword>
<accession>A0ABU7AT65</accession>
<comment type="caution">
    <text evidence="2">The sequence shown here is derived from an EMBL/GenBank/DDBJ whole genome shotgun (WGS) entry which is preliminary data.</text>
</comment>
<sequence>MSKVPSVSDCLILILFLPPGFLCSALPTSDISLASDFWTLSLLLPPAYRPLPNPRIRLPESAFPCMTSFLCPDHRFKKLPQSVFPALTQFLSSDHRTLSIQWVCKPDYPFLCDVNLLSPDNHTEEPKNQFSYSSTDSEVSGFIFELIIILSSVLSH</sequence>
<feature type="signal peptide" evidence="1">
    <location>
        <begin position="1"/>
        <end position="25"/>
    </location>
</feature>
<gene>
    <name evidence="2" type="ORF">ATANTOWER_023691</name>
</gene>
<organism evidence="2 3">
    <name type="scientific">Ataeniobius toweri</name>
    <dbReference type="NCBI Taxonomy" id="208326"/>
    <lineage>
        <taxon>Eukaryota</taxon>
        <taxon>Metazoa</taxon>
        <taxon>Chordata</taxon>
        <taxon>Craniata</taxon>
        <taxon>Vertebrata</taxon>
        <taxon>Euteleostomi</taxon>
        <taxon>Actinopterygii</taxon>
        <taxon>Neopterygii</taxon>
        <taxon>Teleostei</taxon>
        <taxon>Neoteleostei</taxon>
        <taxon>Acanthomorphata</taxon>
        <taxon>Ovalentaria</taxon>
        <taxon>Atherinomorphae</taxon>
        <taxon>Cyprinodontiformes</taxon>
        <taxon>Goodeidae</taxon>
        <taxon>Ataeniobius</taxon>
    </lineage>
</organism>
<protein>
    <submittedName>
        <fullName evidence="2">Uncharacterized protein</fullName>
    </submittedName>
</protein>
<evidence type="ECO:0000313" key="3">
    <source>
        <dbReference type="Proteomes" id="UP001345963"/>
    </source>
</evidence>
<evidence type="ECO:0000256" key="1">
    <source>
        <dbReference type="SAM" id="SignalP"/>
    </source>
</evidence>
<name>A0ABU7AT65_9TELE</name>
<feature type="chain" id="PRO_5045293558" evidence="1">
    <location>
        <begin position="26"/>
        <end position="156"/>
    </location>
</feature>
<keyword evidence="3" id="KW-1185">Reference proteome</keyword>
<dbReference type="EMBL" id="JAHUTI010024963">
    <property type="protein sequence ID" value="MED6240579.1"/>
    <property type="molecule type" value="Genomic_DNA"/>
</dbReference>
<proteinExistence type="predicted"/>
<evidence type="ECO:0000313" key="2">
    <source>
        <dbReference type="EMBL" id="MED6240579.1"/>
    </source>
</evidence>
<dbReference type="Proteomes" id="UP001345963">
    <property type="component" value="Unassembled WGS sequence"/>
</dbReference>
<reference evidence="2 3" key="1">
    <citation type="submission" date="2021-07" db="EMBL/GenBank/DDBJ databases">
        <authorList>
            <person name="Palmer J.M."/>
        </authorList>
    </citation>
    <scope>NUCLEOTIDE SEQUENCE [LARGE SCALE GENOMIC DNA]</scope>
    <source>
        <strain evidence="2 3">AT_MEX2019</strain>
        <tissue evidence="2">Muscle</tissue>
    </source>
</reference>